<organism evidence="3">
    <name type="scientific">Hexamita inflata</name>
    <dbReference type="NCBI Taxonomy" id="28002"/>
    <lineage>
        <taxon>Eukaryota</taxon>
        <taxon>Metamonada</taxon>
        <taxon>Diplomonadida</taxon>
        <taxon>Hexamitidae</taxon>
        <taxon>Hexamitinae</taxon>
        <taxon>Hexamita</taxon>
    </lineage>
</organism>
<accession>A0AA86NQJ2</accession>
<protein>
    <submittedName>
        <fullName evidence="3">Uncharacterized protein</fullName>
    </submittedName>
</protein>
<evidence type="ECO:0000313" key="3">
    <source>
        <dbReference type="EMBL" id="CAI9922980.1"/>
    </source>
</evidence>
<evidence type="ECO:0000313" key="4">
    <source>
        <dbReference type="EMBL" id="CAL5985419.1"/>
    </source>
</evidence>
<name>A0AA86NQJ2_9EUKA</name>
<gene>
    <name evidence="3" type="ORF">HINF_LOCUS10625</name>
    <name evidence="5" type="ORF">HINF_LOCUS71690</name>
    <name evidence="4" type="ORF">HINF_LOCUS8880</name>
</gene>
<dbReference type="PANTHER" id="PTHR46652">
    <property type="entry name" value="LEUCINE-RICH REPEAT AND IQ DOMAIN-CONTAINING PROTEIN 1-RELATED"/>
    <property type="match status" value="1"/>
</dbReference>
<dbReference type="EMBL" id="CATOUU010000270">
    <property type="protein sequence ID" value="CAI9922980.1"/>
    <property type="molecule type" value="Genomic_DNA"/>
</dbReference>
<dbReference type="InterPro" id="IPR032675">
    <property type="entry name" value="LRR_dom_sf"/>
</dbReference>
<proteinExistence type="predicted"/>
<reference evidence="4 6" key="2">
    <citation type="submission" date="2024-07" db="EMBL/GenBank/DDBJ databases">
        <authorList>
            <person name="Akdeniz Z."/>
        </authorList>
    </citation>
    <scope>NUCLEOTIDE SEQUENCE [LARGE SCALE GENOMIC DNA]</scope>
</reference>
<reference evidence="3" key="1">
    <citation type="submission" date="2023-06" db="EMBL/GenBank/DDBJ databases">
        <authorList>
            <person name="Kurt Z."/>
        </authorList>
    </citation>
    <scope>NUCLEOTIDE SEQUENCE</scope>
</reference>
<dbReference type="Gene3D" id="3.80.10.10">
    <property type="entry name" value="Ribonuclease Inhibitor"/>
    <property type="match status" value="1"/>
</dbReference>
<dbReference type="SUPFAM" id="SSF52058">
    <property type="entry name" value="L domain-like"/>
    <property type="match status" value="1"/>
</dbReference>
<evidence type="ECO:0000313" key="6">
    <source>
        <dbReference type="Proteomes" id="UP001642409"/>
    </source>
</evidence>
<dbReference type="AlphaFoldDB" id="A0AA86NQJ2"/>
<dbReference type="InterPro" id="IPR001611">
    <property type="entry name" value="Leu-rich_rpt"/>
</dbReference>
<keyword evidence="6" id="KW-1185">Reference proteome</keyword>
<dbReference type="EMBL" id="CAXDID020000019">
    <property type="protein sequence ID" value="CAL5985419.1"/>
    <property type="molecule type" value="Genomic_DNA"/>
</dbReference>
<evidence type="ECO:0000256" key="2">
    <source>
        <dbReference type="ARBA" id="ARBA00022737"/>
    </source>
</evidence>
<keyword evidence="2" id="KW-0677">Repeat</keyword>
<comment type="caution">
    <text evidence="3">The sequence shown here is derived from an EMBL/GenBank/DDBJ whole genome shotgun (WGS) entry which is preliminary data.</text>
</comment>
<dbReference type="EMBL" id="CAXDID020000556">
    <property type="protein sequence ID" value="CAL6102489.1"/>
    <property type="molecule type" value="Genomic_DNA"/>
</dbReference>
<evidence type="ECO:0000256" key="1">
    <source>
        <dbReference type="ARBA" id="ARBA00022614"/>
    </source>
</evidence>
<dbReference type="PROSITE" id="PS51450">
    <property type="entry name" value="LRR"/>
    <property type="match status" value="1"/>
</dbReference>
<sequence length="204" mass="23680">MRIHSNTKPIFVITNETKFTGEDFREVTSFKTTIEYVDKLPEQEKQLVIKNSHLLFSTLQFNLCNNLTHLDLQGNQNLVDVTSLGKLINLQKLILRDNCICKLDCLKSLLKLVHLDVQNNRLLYIGFIQSLPQLSELFIEGNCICNLSCMVDHPNCKNYISLQRNPTREDVLNYLGQCSYLLDTELISIYEQVNPQLTIYMQYM</sequence>
<dbReference type="InterPro" id="IPR050836">
    <property type="entry name" value="SDS22/Internalin_LRR"/>
</dbReference>
<dbReference type="PANTHER" id="PTHR46652:SF3">
    <property type="entry name" value="LEUCINE-RICH REPEAT-CONTAINING PROTEIN 9"/>
    <property type="match status" value="1"/>
</dbReference>
<evidence type="ECO:0000313" key="5">
    <source>
        <dbReference type="EMBL" id="CAL6102489.1"/>
    </source>
</evidence>
<keyword evidence="1" id="KW-0433">Leucine-rich repeat</keyword>
<dbReference type="Proteomes" id="UP001642409">
    <property type="component" value="Unassembled WGS sequence"/>
</dbReference>